<gene>
    <name evidence="1" type="ORF">MTR67_027313</name>
</gene>
<sequence>AACPNTKRSVTGNLVKFGSSLVSWKWKKQQAVSRSSAEAEYRSMVIAIAKITWLLGLFQELRVKVTINSDSKVSLQIASDPIFHERTKHIEINCHFIRDKIKEGLIKTTYIRTEDQQVDVLSKGLIKVQHLYLISKLRVFNILHPPS</sequence>
<accession>A0AAF0R3E8</accession>
<evidence type="ECO:0000313" key="2">
    <source>
        <dbReference type="Proteomes" id="UP001234989"/>
    </source>
</evidence>
<keyword evidence="2" id="KW-1185">Reference proteome</keyword>
<protein>
    <recommendedName>
        <fullName evidence="3">Copia protein</fullName>
    </recommendedName>
</protein>
<reference evidence="1" key="1">
    <citation type="submission" date="2023-08" db="EMBL/GenBank/DDBJ databases">
        <title>A de novo genome assembly of Solanum verrucosum Schlechtendal, a Mexican diploid species geographically isolated from the other diploid A-genome species in potato relatives.</title>
        <authorList>
            <person name="Hosaka K."/>
        </authorList>
    </citation>
    <scope>NUCLEOTIDE SEQUENCE</scope>
    <source>
        <tissue evidence="1">Young leaves</tissue>
    </source>
</reference>
<evidence type="ECO:0008006" key="3">
    <source>
        <dbReference type="Google" id="ProtNLM"/>
    </source>
</evidence>
<dbReference type="CDD" id="cd09272">
    <property type="entry name" value="RNase_HI_RT_Ty1"/>
    <property type="match status" value="1"/>
</dbReference>
<dbReference type="Proteomes" id="UP001234989">
    <property type="component" value="Chromosome 6"/>
</dbReference>
<dbReference type="AlphaFoldDB" id="A0AAF0R3E8"/>
<organism evidence="1 2">
    <name type="scientific">Solanum verrucosum</name>
    <dbReference type="NCBI Taxonomy" id="315347"/>
    <lineage>
        <taxon>Eukaryota</taxon>
        <taxon>Viridiplantae</taxon>
        <taxon>Streptophyta</taxon>
        <taxon>Embryophyta</taxon>
        <taxon>Tracheophyta</taxon>
        <taxon>Spermatophyta</taxon>
        <taxon>Magnoliopsida</taxon>
        <taxon>eudicotyledons</taxon>
        <taxon>Gunneridae</taxon>
        <taxon>Pentapetalae</taxon>
        <taxon>asterids</taxon>
        <taxon>lamiids</taxon>
        <taxon>Solanales</taxon>
        <taxon>Solanaceae</taxon>
        <taxon>Solanoideae</taxon>
        <taxon>Solaneae</taxon>
        <taxon>Solanum</taxon>
    </lineage>
</organism>
<proteinExistence type="predicted"/>
<evidence type="ECO:0000313" key="1">
    <source>
        <dbReference type="EMBL" id="WMV33928.1"/>
    </source>
</evidence>
<dbReference type="PANTHER" id="PTHR11439:SF499">
    <property type="entry name" value="PPC DOMAIN-CONTAINING PROTEIN"/>
    <property type="match status" value="1"/>
</dbReference>
<dbReference type="PANTHER" id="PTHR11439">
    <property type="entry name" value="GAG-POL-RELATED RETROTRANSPOSON"/>
    <property type="match status" value="1"/>
</dbReference>
<feature type="non-terminal residue" evidence="1">
    <location>
        <position position="1"/>
    </location>
</feature>
<dbReference type="EMBL" id="CP133617">
    <property type="protein sequence ID" value="WMV33928.1"/>
    <property type="molecule type" value="Genomic_DNA"/>
</dbReference>
<name>A0AAF0R3E8_SOLVR</name>